<dbReference type="PANTHER" id="PTHR44591:SF3">
    <property type="entry name" value="RESPONSE REGULATORY DOMAIN-CONTAINING PROTEIN"/>
    <property type="match status" value="1"/>
</dbReference>
<evidence type="ECO:0000313" key="4">
    <source>
        <dbReference type="EMBL" id="PIR91489.1"/>
    </source>
</evidence>
<dbReference type="EMBL" id="PFAV01000033">
    <property type="protein sequence ID" value="PIR91489.1"/>
    <property type="molecule type" value="Genomic_DNA"/>
</dbReference>
<dbReference type="AlphaFoldDB" id="A0A2H0UZ61"/>
<dbReference type="Pfam" id="PF00072">
    <property type="entry name" value="Response_reg"/>
    <property type="match status" value="1"/>
</dbReference>
<feature type="modified residue" description="4-aspartylphosphate" evidence="2">
    <location>
        <position position="54"/>
    </location>
</feature>
<dbReference type="InterPro" id="IPR050595">
    <property type="entry name" value="Bact_response_regulator"/>
</dbReference>
<evidence type="ECO:0000256" key="2">
    <source>
        <dbReference type="PROSITE-ProRule" id="PRU00169"/>
    </source>
</evidence>
<dbReference type="InterPro" id="IPR011006">
    <property type="entry name" value="CheY-like_superfamily"/>
</dbReference>
<reference evidence="5" key="1">
    <citation type="submission" date="2017-09" db="EMBL/GenBank/DDBJ databases">
        <title>Depth-based differentiation of microbial function through sediment-hosted aquifers and enrichment of novel symbionts in the deep terrestrial subsurface.</title>
        <authorList>
            <person name="Probst A.J."/>
            <person name="Ladd B."/>
            <person name="Jarett J.K."/>
            <person name="Geller-Mcgrath D.E."/>
            <person name="Sieber C.M.K."/>
            <person name="Emerson J.B."/>
            <person name="Anantharaman K."/>
            <person name="Thomas B.C."/>
            <person name="Malmstrom R."/>
            <person name="Stieglmeier M."/>
            <person name="Klingl A."/>
            <person name="Woyke T."/>
            <person name="Ryan C.M."/>
            <person name="Banfield J.F."/>
        </authorList>
    </citation>
    <scope>NUCLEOTIDE SEQUENCE [LARGE SCALE GENOMIC DNA]</scope>
</reference>
<evidence type="ECO:0000313" key="5">
    <source>
        <dbReference type="Proteomes" id="UP000228906"/>
    </source>
</evidence>
<evidence type="ECO:0000259" key="3">
    <source>
        <dbReference type="PROSITE" id="PS50110"/>
    </source>
</evidence>
<feature type="domain" description="Response regulatory" evidence="3">
    <location>
        <begin position="5"/>
        <end position="121"/>
    </location>
</feature>
<proteinExistence type="predicted"/>
<accession>A0A2H0UZ61</accession>
<dbReference type="PROSITE" id="PS50110">
    <property type="entry name" value="RESPONSE_REGULATORY"/>
    <property type="match status" value="1"/>
</dbReference>
<dbReference type="GO" id="GO:0000160">
    <property type="term" value="P:phosphorelay signal transduction system"/>
    <property type="evidence" value="ECO:0007669"/>
    <property type="project" value="InterPro"/>
</dbReference>
<evidence type="ECO:0000256" key="1">
    <source>
        <dbReference type="ARBA" id="ARBA00022553"/>
    </source>
</evidence>
<organism evidence="4 5">
    <name type="scientific">bacterium (Candidatus Gribaldobacteria) CG10_big_fil_rev_8_21_14_0_10_41_12</name>
    <dbReference type="NCBI Taxonomy" id="2014277"/>
    <lineage>
        <taxon>Bacteria</taxon>
        <taxon>Candidatus Gribaldobacteria</taxon>
    </lineage>
</organism>
<dbReference type="CDD" id="cd17574">
    <property type="entry name" value="REC_OmpR"/>
    <property type="match status" value="1"/>
</dbReference>
<dbReference type="Gene3D" id="3.40.50.2300">
    <property type="match status" value="1"/>
</dbReference>
<comment type="caution">
    <text evidence="4">The sequence shown here is derived from an EMBL/GenBank/DDBJ whole genome shotgun (WGS) entry which is preliminary data.</text>
</comment>
<keyword evidence="1 2" id="KW-0597">Phosphoprotein</keyword>
<name>A0A2H0UZ61_9BACT</name>
<dbReference type="Proteomes" id="UP000228906">
    <property type="component" value="Unassembled WGS sequence"/>
</dbReference>
<protein>
    <submittedName>
        <fullName evidence="4">Response regulator</fullName>
    </submittedName>
</protein>
<gene>
    <name evidence="4" type="ORF">COU03_02005</name>
</gene>
<dbReference type="SMART" id="SM00448">
    <property type="entry name" value="REC"/>
    <property type="match status" value="1"/>
</dbReference>
<sequence length="126" mass="14227">MANKKILLIEDDPFLVDIYSKKLRQAGFEVVCADAGKKALELFAKDVFDLVLLDLVMPNIDGWKILSEIKKPSVQSETKVIIFSNLGQKIEVERGLQMGADKYLIKANYTPSEVVEEVRKLITNNQ</sequence>
<dbReference type="PANTHER" id="PTHR44591">
    <property type="entry name" value="STRESS RESPONSE REGULATOR PROTEIN 1"/>
    <property type="match status" value="1"/>
</dbReference>
<dbReference type="SUPFAM" id="SSF52172">
    <property type="entry name" value="CheY-like"/>
    <property type="match status" value="1"/>
</dbReference>
<dbReference type="InterPro" id="IPR001789">
    <property type="entry name" value="Sig_transdc_resp-reg_receiver"/>
</dbReference>